<gene>
    <name evidence="3" type="ORF">DSM00_1144</name>
</gene>
<dbReference type="PANTHER" id="PTHR33987">
    <property type="entry name" value="CALCINEURIN-LIKE METALLO-PHOSPHOESTERASE SUPERFAMILY PROTEIN"/>
    <property type="match status" value="1"/>
</dbReference>
<sequence>MISKFQNSLFVTFFLLFSVCSLTAQESDANSKFTIAFGSCNRVDLPNPFWEDIASKDPDVFIWGGDVIYADTDNMKKMEAMYSKQKNNDTYKSFAAQTEILGTWDDHDYGINDGGAEYSKKQSSQKLFLDFLNVPEDSEIRNKEGVYMAKDYQLGDKLIKIIVLDTRYFRTELTDDRKSGKRYVPNANGEGTVLGAEQWQWLTEQLNQQSDYCIVMSSIQFLSAEHGFETWGNFPGEVTRFENLLKSGNASNVILLSGDRHISEFSKKEISGLEYPLIDFTSSGLTHSYTSYKGEPNKYRIGEVISDRSYGLLTLDLKNNLVNFKIMGINDQILSELNQEY</sequence>
<dbReference type="Gene3D" id="3.60.21.70">
    <property type="entry name" value="PhoD-like phosphatase"/>
    <property type="match status" value="1"/>
</dbReference>
<evidence type="ECO:0000256" key="1">
    <source>
        <dbReference type="SAM" id="SignalP"/>
    </source>
</evidence>
<dbReference type="Proteomes" id="UP000289238">
    <property type="component" value="Unassembled WGS sequence"/>
</dbReference>
<dbReference type="AlphaFoldDB" id="A0A4Q0P9Q4"/>
<dbReference type="EMBL" id="QOVM01000002">
    <property type="protein sequence ID" value="RXG23530.1"/>
    <property type="molecule type" value="Genomic_DNA"/>
</dbReference>
<protein>
    <submittedName>
        <fullName evidence="3">Alkaline phosphatase D</fullName>
    </submittedName>
</protein>
<dbReference type="InterPro" id="IPR029052">
    <property type="entry name" value="Metallo-depent_PP-like"/>
</dbReference>
<evidence type="ECO:0000313" key="3">
    <source>
        <dbReference type="EMBL" id="RXG23530.1"/>
    </source>
</evidence>
<dbReference type="SUPFAM" id="SSF56300">
    <property type="entry name" value="Metallo-dependent phosphatases"/>
    <property type="match status" value="1"/>
</dbReference>
<dbReference type="PANTHER" id="PTHR33987:SF1">
    <property type="entry name" value="CALCINEURIN-LIKE METALLO-PHOSPHOESTERASE SUPERFAMILY PROTEIN"/>
    <property type="match status" value="1"/>
</dbReference>
<feature type="signal peptide" evidence="1">
    <location>
        <begin position="1"/>
        <end position="24"/>
    </location>
</feature>
<accession>A0A4Q0P9Q4</accession>
<dbReference type="Pfam" id="PF09423">
    <property type="entry name" value="PhoD"/>
    <property type="match status" value="1"/>
</dbReference>
<reference evidence="3 4" key="1">
    <citation type="submission" date="2018-07" db="EMBL/GenBank/DDBJ databases">
        <title>Leeuwenhoekiella genomics.</title>
        <authorList>
            <person name="Tahon G."/>
            <person name="Willems A."/>
        </authorList>
    </citation>
    <scope>NUCLEOTIDE SEQUENCE [LARGE SCALE GENOMIC DNA]</scope>
    <source>
        <strain evidence="3 4">LMG 22550</strain>
    </source>
</reference>
<proteinExistence type="predicted"/>
<dbReference type="OrthoDB" id="9763616at2"/>
<keyword evidence="4" id="KW-1185">Reference proteome</keyword>
<dbReference type="InterPro" id="IPR038607">
    <property type="entry name" value="PhoD-like_sf"/>
</dbReference>
<dbReference type="RefSeq" id="WP_128757050.1">
    <property type="nucleotide sequence ID" value="NZ_QOVM01000002.1"/>
</dbReference>
<keyword evidence="1" id="KW-0732">Signal</keyword>
<comment type="caution">
    <text evidence="3">The sequence shown here is derived from an EMBL/GenBank/DDBJ whole genome shotgun (WGS) entry which is preliminary data.</text>
</comment>
<evidence type="ECO:0000313" key="4">
    <source>
        <dbReference type="Proteomes" id="UP000289238"/>
    </source>
</evidence>
<feature type="domain" description="PhoD-like phosphatase metallophosphatase" evidence="2">
    <location>
        <begin position="48"/>
        <end position="263"/>
    </location>
</feature>
<name>A0A4Q0P9Q4_9FLAO</name>
<feature type="chain" id="PRO_5020837873" evidence="1">
    <location>
        <begin position="25"/>
        <end position="341"/>
    </location>
</feature>
<dbReference type="InterPro" id="IPR018946">
    <property type="entry name" value="PhoD-like_MPP"/>
</dbReference>
<evidence type="ECO:0000259" key="2">
    <source>
        <dbReference type="Pfam" id="PF09423"/>
    </source>
</evidence>
<dbReference type="CDD" id="cd07389">
    <property type="entry name" value="MPP_PhoD"/>
    <property type="match status" value="1"/>
</dbReference>
<organism evidence="3 4">
    <name type="scientific">Leeuwenhoekiella aequorea</name>
    <dbReference type="NCBI Taxonomy" id="283736"/>
    <lineage>
        <taxon>Bacteria</taxon>
        <taxon>Pseudomonadati</taxon>
        <taxon>Bacteroidota</taxon>
        <taxon>Flavobacteriia</taxon>
        <taxon>Flavobacteriales</taxon>
        <taxon>Flavobacteriaceae</taxon>
        <taxon>Leeuwenhoekiella</taxon>
    </lineage>
</organism>